<dbReference type="Gene3D" id="1.10.287.470">
    <property type="entry name" value="Helix hairpin bin"/>
    <property type="match status" value="1"/>
</dbReference>
<dbReference type="Gene3D" id="2.40.50.100">
    <property type="match status" value="1"/>
</dbReference>
<keyword evidence="4" id="KW-1003">Cell membrane</keyword>
<dbReference type="Pfam" id="PF25944">
    <property type="entry name" value="Beta-barrel_RND"/>
    <property type="match status" value="1"/>
</dbReference>
<dbReference type="InterPro" id="IPR058626">
    <property type="entry name" value="MdtA-like_b-barrel"/>
</dbReference>
<evidence type="ECO:0000256" key="3">
    <source>
        <dbReference type="ARBA" id="ARBA00022448"/>
    </source>
</evidence>
<accession>A0ABS0E0Y6</accession>
<feature type="domain" description="Multidrug resistance protein MdtA-like barrel-sandwich hybrid" evidence="8">
    <location>
        <begin position="67"/>
        <end position="209"/>
    </location>
</feature>
<reference evidence="11 12" key="1">
    <citation type="submission" date="2020-11" db="EMBL/GenBank/DDBJ databases">
        <title>Taxonomic investigation of Rahnella strains.</title>
        <authorList>
            <person name="Lee S.D."/>
        </authorList>
    </citation>
    <scope>NUCLEOTIDE SEQUENCE [LARGE SCALE GENOMIC DNA]</scope>
    <source>
        <strain evidence="11 12">SAP-17</strain>
    </source>
</reference>
<dbReference type="Pfam" id="PF25917">
    <property type="entry name" value="BSH_RND"/>
    <property type="match status" value="1"/>
</dbReference>
<organism evidence="11 12">
    <name type="scientific">Rahnella laticis</name>
    <dbReference type="NCBI Taxonomy" id="2787622"/>
    <lineage>
        <taxon>Bacteria</taxon>
        <taxon>Pseudomonadati</taxon>
        <taxon>Pseudomonadota</taxon>
        <taxon>Gammaproteobacteria</taxon>
        <taxon>Enterobacterales</taxon>
        <taxon>Yersiniaceae</taxon>
        <taxon>Rahnella</taxon>
    </lineage>
</organism>
<evidence type="ECO:0000259" key="9">
    <source>
        <dbReference type="Pfam" id="PF25944"/>
    </source>
</evidence>
<sequence length="376" mass="39973">MNISRPKRLAVITLVLVCGASFWGYSLRSSPAAEKPAASAPLVTLVAAQTKDLPLTLSTQGHLVSLNQVDVRAQITSSVAQVAFHEGDFVKKGQLLFVLDDAEQQAALHHAVAQLAVMKAQRDKAVSDLNRGKSLVKQNYISSSDWDTLVSASQQYAAQYLSAQDDIRTAQAQLAYTRIVAPVSGKTGALNVHPGSLAQPTSTLPLVSINQFDPIGAEFTLPEQNLNAVIVAQQHQPVKVWVNDANGKRIAGTLNFIDNSVSTTSGTVSFKATFTNASNLLWPGLYQNITVDAGTTPGAVVLPPQAVQDGPDGHFVYVIDKQNHAATMPVTLLRIQQQMAVVEGVSAGMQVVSEGARMLRPGMPVTVATQHAGQAL</sequence>
<dbReference type="SUPFAM" id="SSF111369">
    <property type="entry name" value="HlyD-like secretion proteins"/>
    <property type="match status" value="1"/>
</dbReference>
<evidence type="ECO:0000313" key="11">
    <source>
        <dbReference type="EMBL" id="MBF7978772.1"/>
    </source>
</evidence>
<dbReference type="EMBL" id="JADOBI010000002">
    <property type="protein sequence ID" value="MBF7978772.1"/>
    <property type="molecule type" value="Genomic_DNA"/>
</dbReference>
<feature type="domain" description="Multidrug resistance protein MdtA-like beta-barrel" evidence="9">
    <location>
        <begin position="214"/>
        <end position="294"/>
    </location>
</feature>
<comment type="caution">
    <text evidence="11">The sequence shown here is derived from an EMBL/GenBank/DDBJ whole genome shotgun (WGS) entry which is preliminary data.</text>
</comment>
<feature type="domain" description="Multidrug resistance protein MdtA-like C-terminal permuted SH3" evidence="10">
    <location>
        <begin position="299"/>
        <end position="356"/>
    </location>
</feature>
<evidence type="ECO:0000256" key="1">
    <source>
        <dbReference type="ARBA" id="ARBA00004236"/>
    </source>
</evidence>
<keyword evidence="3" id="KW-0813">Transport</keyword>
<dbReference type="PANTHER" id="PTHR30469">
    <property type="entry name" value="MULTIDRUG RESISTANCE PROTEIN MDTA"/>
    <property type="match status" value="1"/>
</dbReference>
<dbReference type="Proteomes" id="UP000636811">
    <property type="component" value="Unassembled WGS sequence"/>
</dbReference>
<dbReference type="InterPro" id="IPR006143">
    <property type="entry name" value="RND_pump_MFP"/>
</dbReference>
<keyword evidence="6" id="KW-0472">Membrane</keyword>
<evidence type="ECO:0000256" key="5">
    <source>
        <dbReference type="ARBA" id="ARBA00022519"/>
    </source>
</evidence>
<evidence type="ECO:0000256" key="4">
    <source>
        <dbReference type="ARBA" id="ARBA00022475"/>
    </source>
</evidence>
<proteinExistence type="inferred from homology"/>
<keyword evidence="12" id="KW-1185">Reference proteome</keyword>
<dbReference type="InterPro" id="IPR058624">
    <property type="entry name" value="MdtA-like_HH"/>
</dbReference>
<dbReference type="Gene3D" id="2.40.30.170">
    <property type="match status" value="1"/>
</dbReference>
<evidence type="ECO:0000313" key="12">
    <source>
        <dbReference type="Proteomes" id="UP000636811"/>
    </source>
</evidence>
<dbReference type="RefSeq" id="WP_195813284.1">
    <property type="nucleotide sequence ID" value="NZ_JADOBI010000002.1"/>
</dbReference>
<dbReference type="PANTHER" id="PTHR30469:SF36">
    <property type="entry name" value="BLL3903 PROTEIN"/>
    <property type="match status" value="1"/>
</dbReference>
<name>A0ABS0E0Y6_9GAMM</name>
<dbReference type="InterPro" id="IPR058627">
    <property type="entry name" value="MdtA-like_C"/>
</dbReference>
<dbReference type="InterPro" id="IPR058625">
    <property type="entry name" value="MdtA-like_BSH"/>
</dbReference>
<evidence type="ECO:0000259" key="7">
    <source>
        <dbReference type="Pfam" id="PF25876"/>
    </source>
</evidence>
<evidence type="ECO:0000256" key="2">
    <source>
        <dbReference type="ARBA" id="ARBA00009477"/>
    </source>
</evidence>
<feature type="domain" description="Multidrug resistance protein MdtA-like alpha-helical hairpin" evidence="7">
    <location>
        <begin position="108"/>
        <end position="177"/>
    </location>
</feature>
<gene>
    <name evidence="11" type="ORF">IV433_05030</name>
</gene>
<evidence type="ECO:0000256" key="6">
    <source>
        <dbReference type="ARBA" id="ARBA00023136"/>
    </source>
</evidence>
<dbReference type="Pfam" id="PF25876">
    <property type="entry name" value="HH_MFP_RND"/>
    <property type="match status" value="1"/>
</dbReference>
<comment type="similarity">
    <text evidence="2">Belongs to the membrane fusion protein (MFP) (TC 8.A.1) family.</text>
</comment>
<dbReference type="Pfam" id="PF25967">
    <property type="entry name" value="RND-MFP_C"/>
    <property type="match status" value="1"/>
</dbReference>
<comment type="subcellular location">
    <subcellularLocation>
        <location evidence="1">Cell membrane</location>
    </subcellularLocation>
</comment>
<dbReference type="PRINTS" id="PR01490">
    <property type="entry name" value="RTXTOXIND"/>
</dbReference>
<evidence type="ECO:0000259" key="8">
    <source>
        <dbReference type="Pfam" id="PF25917"/>
    </source>
</evidence>
<dbReference type="NCBIfam" id="TIGR01730">
    <property type="entry name" value="RND_mfp"/>
    <property type="match status" value="1"/>
</dbReference>
<protein>
    <submittedName>
        <fullName evidence="11">Efflux RND transporter periplasmic adaptor subunit</fullName>
    </submittedName>
</protein>
<evidence type="ECO:0000259" key="10">
    <source>
        <dbReference type="Pfam" id="PF25967"/>
    </source>
</evidence>
<keyword evidence="5" id="KW-0997">Cell inner membrane</keyword>
<dbReference type="Gene3D" id="2.40.420.20">
    <property type="match status" value="1"/>
</dbReference>